<dbReference type="AlphaFoldDB" id="A0A543BC25"/>
<protein>
    <submittedName>
        <fullName evidence="3">Uncharacterized protein</fullName>
    </submittedName>
</protein>
<sequence>MDRTPTAGKQYEIIAIAGDAAAIERRGLEIESLGDQMLGAADLLDTIDLGAECRGKSLDAMKGDVTDVKDDLRKAGERYQPSGTHITEYARTLDGVQTTLSTLIPDLEDLWNAYQTTAGSYEDDSKLPEPEEGESTDDRTSLADVDGDHDAWKTKAVEYEGAYDTWWEAYEKARTGIQTANDEGVKDSWWDDQLPWLETLGTILSYAGIVLAVAACIIGGPFILAAAIIGLAALAVTVWKVSCGRGNGWDIAMAAVGVFPFGKAFALVKGMRAAPGLATLGRGLLGMGGDMVGAGWRGGSRLTGVLAEGRLGQVFHAGGAVNRNGTSVMRNFFNGLESPSVLSRLLRGGEGSWAGAIGDGASGLSNAAFNNLRSFLGNTPNGSVMDDMLSGGNAALDFLDNLGKAGAGFAYDRSTSGWGI</sequence>
<dbReference type="EMBL" id="VFOX01000002">
    <property type="protein sequence ID" value="TQL82377.1"/>
    <property type="molecule type" value="Genomic_DNA"/>
</dbReference>
<proteinExistence type="predicted"/>
<evidence type="ECO:0000256" key="1">
    <source>
        <dbReference type="SAM" id="MobiDB-lite"/>
    </source>
</evidence>
<feature type="compositionally biased region" description="Basic and acidic residues" evidence="1">
    <location>
        <begin position="136"/>
        <end position="145"/>
    </location>
</feature>
<dbReference type="RefSeq" id="WP_141874303.1">
    <property type="nucleotide sequence ID" value="NZ_VFOX01000002.1"/>
</dbReference>
<dbReference type="Proteomes" id="UP000317209">
    <property type="component" value="Unassembled WGS sequence"/>
</dbReference>
<keyword evidence="2" id="KW-1133">Transmembrane helix</keyword>
<evidence type="ECO:0000313" key="4">
    <source>
        <dbReference type="Proteomes" id="UP000317209"/>
    </source>
</evidence>
<feature type="transmembrane region" description="Helical" evidence="2">
    <location>
        <begin position="251"/>
        <end position="268"/>
    </location>
</feature>
<evidence type="ECO:0000313" key="3">
    <source>
        <dbReference type="EMBL" id="TQL82377.1"/>
    </source>
</evidence>
<keyword evidence="2" id="KW-0812">Transmembrane</keyword>
<name>A0A543BC25_9MICO</name>
<accession>A0A543BC25</accession>
<feature type="transmembrane region" description="Helical" evidence="2">
    <location>
        <begin position="206"/>
        <end position="239"/>
    </location>
</feature>
<feature type="region of interest" description="Disordered" evidence="1">
    <location>
        <begin position="120"/>
        <end position="145"/>
    </location>
</feature>
<evidence type="ECO:0000256" key="2">
    <source>
        <dbReference type="SAM" id="Phobius"/>
    </source>
</evidence>
<comment type="caution">
    <text evidence="3">The sequence shown here is derived from an EMBL/GenBank/DDBJ whole genome shotgun (WGS) entry which is preliminary data.</text>
</comment>
<gene>
    <name evidence="3" type="ORF">FB560_3861</name>
</gene>
<dbReference type="OrthoDB" id="5044126at2"/>
<reference evidence="3 4" key="1">
    <citation type="submission" date="2019-06" db="EMBL/GenBank/DDBJ databases">
        <title>Sequencing the genomes of 1000 actinobacteria strains.</title>
        <authorList>
            <person name="Klenk H.-P."/>
        </authorList>
    </citation>
    <scope>NUCLEOTIDE SEQUENCE [LARGE SCALE GENOMIC DNA]</scope>
    <source>
        <strain evidence="3 4">DSM 20169</strain>
    </source>
</reference>
<keyword evidence="4" id="KW-1185">Reference proteome</keyword>
<keyword evidence="2" id="KW-0472">Membrane</keyword>
<organism evidence="3 4">
    <name type="scientific">Microbacterium saperdae</name>
    <dbReference type="NCBI Taxonomy" id="69368"/>
    <lineage>
        <taxon>Bacteria</taxon>
        <taxon>Bacillati</taxon>
        <taxon>Actinomycetota</taxon>
        <taxon>Actinomycetes</taxon>
        <taxon>Micrococcales</taxon>
        <taxon>Microbacteriaceae</taxon>
        <taxon>Microbacterium</taxon>
    </lineage>
</organism>